<dbReference type="Proteomes" id="UP000824540">
    <property type="component" value="Unassembled WGS sequence"/>
</dbReference>
<keyword evidence="5" id="KW-0175">Coiled coil</keyword>
<dbReference type="PANTHER" id="PTHR10751">
    <property type="entry name" value="GUANYLATE BINDING PROTEIN"/>
    <property type="match status" value="1"/>
</dbReference>
<protein>
    <recommendedName>
        <fullName evidence="7">GB1/RHD3-type G domain-containing protein</fullName>
    </recommendedName>
</protein>
<dbReference type="AlphaFoldDB" id="A0A8T2MUB4"/>
<dbReference type="SUPFAM" id="SSF48340">
    <property type="entry name" value="Interferon-induced guanylate-binding protein 1 (GBP1), C-terminal domain"/>
    <property type="match status" value="1"/>
</dbReference>
<dbReference type="GO" id="GO:0005525">
    <property type="term" value="F:GTP binding"/>
    <property type="evidence" value="ECO:0007669"/>
    <property type="project" value="UniProtKB-KW"/>
</dbReference>
<dbReference type="CDD" id="cd01851">
    <property type="entry name" value="GBP"/>
    <property type="match status" value="1"/>
</dbReference>
<dbReference type="GO" id="GO:0003924">
    <property type="term" value="F:GTPase activity"/>
    <property type="evidence" value="ECO:0007669"/>
    <property type="project" value="InterPro"/>
</dbReference>
<reference evidence="8" key="1">
    <citation type="thesis" date="2021" institute="BYU ScholarsArchive" country="Provo, UT, USA">
        <title>Applications of and Algorithms for Genome Assembly and Genomic Analyses with an Emphasis on Marine Teleosts.</title>
        <authorList>
            <person name="Pickett B.D."/>
        </authorList>
    </citation>
    <scope>NUCLEOTIDE SEQUENCE</scope>
    <source>
        <strain evidence="8">HI-2016</strain>
    </source>
</reference>
<dbReference type="InterPro" id="IPR027417">
    <property type="entry name" value="P-loop_NTPase"/>
</dbReference>
<dbReference type="Gene3D" id="3.40.50.300">
    <property type="entry name" value="P-loop containing nucleotide triphosphate hydrolases"/>
    <property type="match status" value="1"/>
</dbReference>
<evidence type="ECO:0000256" key="2">
    <source>
        <dbReference type="ARBA" id="ARBA00022801"/>
    </source>
</evidence>
<dbReference type="FunFam" id="3.40.50.300:FF:004981">
    <property type="entry name" value="Guanylate-binding protein 1"/>
    <property type="match status" value="1"/>
</dbReference>
<feature type="region of interest" description="Disordered" evidence="6">
    <location>
        <begin position="1"/>
        <end position="24"/>
    </location>
</feature>
<evidence type="ECO:0000256" key="6">
    <source>
        <dbReference type="SAM" id="MobiDB-lite"/>
    </source>
</evidence>
<dbReference type="OrthoDB" id="2135133at2759"/>
<dbReference type="InterPro" id="IPR036543">
    <property type="entry name" value="Guanylate-bd_C_sf"/>
</dbReference>
<comment type="caution">
    <text evidence="8">The sequence shown here is derived from an EMBL/GenBank/DDBJ whole genome shotgun (WGS) entry which is preliminary data.</text>
</comment>
<evidence type="ECO:0000256" key="4">
    <source>
        <dbReference type="PROSITE-ProRule" id="PRU01052"/>
    </source>
</evidence>
<sequence>PFADGNVDKLPQGILPERNSPGRGNSEVTFSFAPAFWGIPCVESRTMDAPVCLIENVDGKLTVCPDALTILQKIDQPVVVVGVVGLYRTGKSYLMNKLAGKQQGFALGATIQSKTKGIWMWALPHPARRGQTLVLLDTEGLGDVEKGDQKNDAWIFSLAILLSSTLVYNSRGTIDNQAVENLHNRYVTELTERIKVKSPASGASSSEDDEDEGADAMFVQFFPNFIWTVRDFTLELKINSRAEAVAKHYAELLGQNEDASEELCSKLLVDLSSPMADKLQQGFYAKPGGYELYCSDRDRVAEEVLEQFLQAKSIESNAILQADNKLTEQEKKIHEEQTRAALLEQQRQAEEEKRLEMERTLQEERRSQEEKLRMMAEKMEEAAKCQRAEAEKAMECKLQEQRDLLEKGFKDKADLMSQEIQLLKDKNSQSENSGNFFTKTILPVLSQGMELASNIFQYKAAKNLMFRK</sequence>
<keyword evidence="9" id="KW-1185">Reference proteome</keyword>
<gene>
    <name evidence="8" type="ORF">JZ751_018620</name>
</gene>
<evidence type="ECO:0000259" key="7">
    <source>
        <dbReference type="PROSITE" id="PS51715"/>
    </source>
</evidence>
<keyword evidence="1" id="KW-0547">Nucleotide-binding</keyword>
<feature type="domain" description="GB1/RHD3-type G" evidence="7">
    <location>
        <begin position="75"/>
        <end position="237"/>
    </location>
</feature>
<keyword evidence="3" id="KW-0342">GTP-binding</keyword>
<organism evidence="8 9">
    <name type="scientific">Albula glossodonta</name>
    <name type="common">roundjaw bonefish</name>
    <dbReference type="NCBI Taxonomy" id="121402"/>
    <lineage>
        <taxon>Eukaryota</taxon>
        <taxon>Metazoa</taxon>
        <taxon>Chordata</taxon>
        <taxon>Craniata</taxon>
        <taxon>Vertebrata</taxon>
        <taxon>Euteleostomi</taxon>
        <taxon>Actinopterygii</taxon>
        <taxon>Neopterygii</taxon>
        <taxon>Teleostei</taxon>
        <taxon>Albuliformes</taxon>
        <taxon>Albulidae</taxon>
        <taxon>Albula</taxon>
    </lineage>
</organism>
<dbReference type="Pfam" id="PF02263">
    <property type="entry name" value="GBP"/>
    <property type="match status" value="1"/>
</dbReference>
<dbReference type="PROSITE" id="PS51715">
    <property type="entry name" value="G_GB1_RHD3"/>
    <property type="match status" value="1"/>
</dbReference>
<evidence type="ECO:0000256" key="3">
    <source>
        <dbReference type="ARBA" id="ARBA00023134"/>
    </source>
</evidence>
<feature type="coiled-coil region" evidence="5">
    <location>
        <begin position="317"/>
        <end position="407"/>
    </location>
</feature>
<feature type="non-terminal residue" evidence="8">
    <location>
        <position position="468"/>
    </location>
</feature>
<name>A0A8T2MUB4_9TELE</name>
<dbReference type="EMBL" id="JAFBMS010000312">
    <property type="protein sequence ID" value="KAG9331644.1"/>
    <property type="molecule type" value="Genomic_DNA"/>
</dbReference>
<dbReference type="SUPFAM" id="SSF52540">
    <property type="entry name" value="P-loop containing nucleoside triphosphate hydrolases"/>
    <property type="match status" value="1"/>
</dbReference>
<proteinExistence type="inferred from homology"/>
<keyword evidence="2" id="KW-0378">Hydrolase</keyword>
<accession>A0A8T2MUB4</accession>
<dbReference type="InterPro" id="IPR030386">
    <property type="entry name" value="G_GB1_RHD3_dom"/>
</dbReference>
<evidence type="ECO:0000256" key="1">
    <source>
        <dbReference type="ARBA" id="ARBA00022741"/>
    </source>
</evidence>
<comment type="similarity">
    <text evidence="4">Belongs to the TRAFAC class dynamin-like GTPase superfamily. GB1/RHD3 GTPase family.</text>
</comment>
<dbReference type="InterPro" id="IPR015894">
    <property type="entry name" value="Guanylate-bd_N"/>
</dbReference>
<evidence type="ECO:0000256" key="5">
    <source>
        <dbReference type="SAM" id="Coils"/>
    </source>
</evidence>
<evidence type="ECO:0000313" key="9">
    <source>
        <dbReference type="Proteomes" id="UP000824540"/>
    </source>
</evidence>
<evidence type="ECO:0000313" key="8">
    <source>
        <dbReference type="EMBL" id="KAG9331644.1"/>
    </source>
</evidence>